<protein>
    <recommendedName>
        <fullName evidence="1">Nucleotidyl transferase domain-containing protein</fullName>
    </recommendedName>
</protein>
<evidence type="ECO:0000313" key="2">
    <source>
        <dbReference type="EMBL" id="PIV63365.1"/>
    </source>
</evidence>
<evidence type="ECO:0000313" key="3">
    <source>
        <dbReference type="Proteomes" id="UP000228886"/>
    </source>
</evidence>
<proteinExistence type="predicted"/>
<feature type="domain" description="Nucleotidyl transferase" evidence="1">
    <location>
        <begin position="3"/>
        <end position="241"/>
    </location>
</feature>
<gene>
    <name evidence="2" type="ORF">COS11_07830</name>
</gene>
<dbReference type="PANTHER" id="PTHR42883:SF2">
    <property type="entry name" value="THYMIDYLYLTRANSFERASE"/>
    <property type="match status" value="1"/>
</dbReference>
<accession>A0A2M7E6N6</accession>
<dbReference type="CDD" id="cd04181">
    <property type="entry name" value="NTP_transferase"/>
    <property type="match status" value="1"/>
</dbReference>
<comment type="caution">
    <text evidence="2">The sequence shown here is derived from an EMBL/GenBank/DDBJ whole genome shotgun (WGS) entry which is preliminary data.</text>
</comment>
<dbReference type="EMBL" id="PETL01000374">
    <property type="protein sequence ID" value="PIV63365.1"/>
    <property type="molecule type" value="Genomic_DNA"/>
</dbReference>
<dbReference type="PANTHER" id="PTHR42883">
    <property type="entry name" value="GLUCOSE-1-PHOSPHATE THYMIDYLTRANSFERASE"/>
    <property type="match status" value="1"/>
</dbReference>
<reference evidence="3" key="1">
    <citation type="submission" date="2017-09" db="EMBL/GenBank/DDBJ databases">
        <title>Depth-based differentiation of microbial function through sediment-hosted aquifers and enrichment of novel symbionts in the deep terrestrial subsurface.</title>
        <authorList>
            <person name="Probst A.J."/>
            <person name="Ladd B."/>
            <person name="Jarett J.K."/>
            <person name="Geller-Mcgrath D.E."/>
            <person name="Sieber C.M.K."/>
            <person name="Emerson J.B."/>
            <person name="Anantharaman K."/>
            <person name="Thomas B.C."/>
            <person name="Malmstrom R."/>
            <person name="Stieglmeier M."/>
            <person name="Klingl A."/>
            <person name="Woyke T."/>
            <person name="Ryan C.M."/>
            <person name="Banfield J.F."/>
        </authorList>
    </citation>
    <scope>NUCLEOTIDE SEQUENCE [LARGE SCALE GENOMIC DNA]</scope>
</reference>
<dbReference type="AlphaFoldDB" id="A0A2M7E6N6"/>
<dbReference type="InterPro" id="IPR005835">
    <property type="entry name" value="NTP_transferase_dom"/>
</dbReference>
<dbReference type="Proteomes" id="UP000228886">
    <property type="component" value="Unassembled WGS sequence"/>
</dbReference>
<dbReference type="SUPFAM" id="SSF53448">
    <property type="entry name" value="Nucleotide-diphospho-sugar transferases"/>
    <property type="match status" value="1"/>
</dbReference>
<sequence length="306" mass="35500">METIILAGGYGTRLRPITRERPKSLLPVAGKPIIEYFLERYPFRKPPLISTNKEFLPVFRRWQKKIPYPVRIIAEKTMFEKQKLGTVGALNFLVKNKKIKDDLLVIAGDNIFEFNLKDFVDSFHGELLVAICDIKDKKKIKKRFGNVEIDERGKIINFIEKPSFPKTTLVSTACYIFPQKVLEAIPEFLSRAERKKDAMGYFCSWLLKKNNFPIQSFLFKEAWFDIGSRISYLAANRYYLKGENYLGKNSRIINSKVTDTIIFEEVKIENCELKSCVVDDYCRISNLKLKNCLIGKKTIIRGSLKI</sequence>
<dbReference type="Pfam" id="PF00483">
    <property type="entry name" value="NTP_transferase"/>
    <property type="match status" value="1"/>
</dbReference>
<dbReference type="Gene3D" id="2.160.10.10">
    <property type="entry name" value="Hexapeptide repeat proteins"/>
    <property type="match status" value="1"/>
</dbReference>
<evidence type="ECO:0000259" key="1">
    <source>
        <dbReference type="Pfam" id="PF00483"/>
    </source>
</evidence>
<dbReference type="Gene3D" id="3.90.550.10">
    <property type="entry name" value="Spore Coat Polysaccharide Biosynthesis Protein SpsA, Chain A"/>
    <property type="match status" value="1"/>
</dbReference>
<name>A0A2M7E6N6_9BACT</name>
<dbReference type="InterPro" id="IPR029044">
    <property type="entry name" value="Nucleotide-diphossugar_trans"/>
</dbReference>
<organism evidence="2 3">
    <name type="scientific">bacterium (Candidatus Ratteibacteria) CG01_land_8_20_14_3_00_40_19</name>
    <dbReference type="NCBI Taxonomy" id="2014290"/>
    <lineage>
        <taxon>Bacteria</taxon>
        <taxon>Candidatus Ratteibacteria</taxon>
    </lineage>
</organism>